<accession>A0A9N9V6W9</accession>
<feature type="region of interest" description="Disordered" evidence="1">
    <location>
        <begin position="1"/>
        <end position="26"/>
    </location>
</feature>
<dbReference type="AlphaFoldDB" id="A0A9N9V6W9"/>
<proteinExistence type="predicted"/>
<keyword evidence="3" id="KW-1185">Reference proteome</keyword>
<name>A0A9N9V6W9_9HYPO</name>
<reference evidence="2" key="1">
    <citation type="submission" date="2021-10" db="EMBL/GenBank/DDBJ databases">
        <authorList>
            <person name="Piombo E."/>
        </authorList>
    </citation>
    <scope>NUCLEOTIDE SEQUENCE</scope>
</reference>
<gene>
    <name evidence="2" type="ORF">CRHIZ90672A_00007527</name>
</gene>
<dbReference type="EMBL" id="CABFNQ020000461">
    <property type="protein sequence ID" value="CAH0016345.1"/>
    <property type="molecule type" value="Genomic_DNA"/>
</dbReference>
<protein>
    <submittedName>
        <fullName evidence="2">Uncharacterized protein</fullName>
    </submittedName>
</protein>
<feature type="non-terminal residue" evidence="2">
    <location>
        <position position="1"/>
    </location>
</feature>
<evidence type="ECO:0000256" key="1">
    <source>
        <dbReference type="SAM" id="MobiDB-lite"/>
    </source>
</evidence>
<dbReference type="OrthoDB" id="10493614at2759"/>
<evidence type="ECO:0000313" key="2">
    <source>
        <dbReference type="EMBL" id="CAH0016345.1"/>
    </source>
</evidence>
<sequence length="82" mass="9167">MNVLEGQENSSTGSQIPPHADSHGSSSTTVFIMLCSLRQRPLNVVSEEYLEVATLFVFLQRAKNSVLFNDEISSWRFDFGAE</sequence>
<evidence type="ECO:0000313" key="3">
    <source>
        <dbReference type="Proteomes" id="UP000696573"/>
    </source>
</evidence>
<dbReference type="Proteomes" id="UP000696573">
    <property type="component" value="Unassembled WGS sequence"/>
</dbReference>
<comment type="caution">
    <text evidence="2">The sequence shown here is derived from an EMBL/GenBank/DDBJ whole genome shotgun (WGS) entry which is preliminary data.</text>
</comment>
<organism evidence="2 3">
    <name type="scientific">Clonostachys rhizophaga</name>
    <dbReference type="NCBI Taxonomy" id="160324"/>
    <lineage>
        <taxon>Eukaryota</taxon>
        <taxon>Fungi</taxon>
        <taxon>Dikarya</taxon>
        <taxon>Ascomycota</taxon>
        <taxon>Pezizomycotina</taxon>
        <taxon>Sordariomycetes</taxon>
        <taxon>Hypocreomycetidae</taxon>
        <taxon>Hypocreales</taxon>
        <taxon>Bionectriaceae</taxon>
        <taxon>Clonostachys</taxon>
    </lineage>
</organism>